<organism evidence="11 12">
    <name type="scientific">Pannonibacter indicus</name>
    <dbReference type="NCBI Taxonomy" id="466044"/>
    <lineage>
        <taxon>Bacteria</taxon>
        <taxon>Pseudomonadati</taxon>
        <taxon>Pseudomonadota</taxon>
        <taxon>Alphaproteobacteria</taxon>
        <taxon>Hyphomicrobiales</taxon>
        <taxon>Stappiaceae</taxon>
        <taxon>Pannonibacter</taxon>
    </lineage>
</organism>
<evidence type="ECO:0000259" key="10">
    <source>
        <dbReference type="Pfam" id="PF00155"/>
    </source>
</evidence>
<evidence type="ECO:0000256" key="8">
    <source>
        <dbReference type="ARBA" id="ARBA00029996"/>
    </source>
</evidence>
<dbReference type="Gene3D" id="3.90.1150.10">
    <property type="entry name" value="Aspartate Aminotransferase, domain 1"/>
    <property type="match status" value="1"/>
</dbReference>
<keyword evidence="12" id="KW-1185">Reference proteome</keyword>
<dbReference type="PROSITE" id="PS00105">
    <property type="entry name" value="AA_TRANSFER_CLASS_1"/>
    <property type="match status" value="1"/>
</dbReference>
<dbReference type="GO" id="GO:0048472">
    <property type="term" value="F:threonine-phosphate decarboxylase activity"/>
    <property type="evidence" value="ECO:0007669"/>
    <property type="project" value="UniProtKB-EC"/>
</dbReference>
<dbReference type="InterPro" id="IPR015422">
    <property type="entry name" value="PyrdxlP-dep_Trfase_small"/>
</dbReference>
<dbReference type="InterPro" id="IPR004839">
    <property type="entry name" value="Aminotransferase_I/II_large"/>
</dbReference>
<proteinExistence type="predicted"/>
<dbReference type="SUPFAM" id="SSF53383">
    <property type="entry name" value="PLP-dependent transferases"/>
    <property type="match status" value="1"/>
</dbReference>
<dbReference type="GO" id="GO:0030170">
    <property type="term" value="F:pyridoxal phosphate binding"/>
    <property type="evidence" value="ECO:0007669"/>
    <property type="project" value="InterPro"/>
</dbReference>
<evidence type="ECO:0000313" key="12">
    <source>
        <dbReference type="Proteomes" id="UP000183900"/>
    </source>
</evidence>
<dbReference type="InterPro" id="IPR004838">
    <property type="entry name" value="NHTrfase_class1_PyrdxlP-BS"/>
</dbReference>
<reference evidence="12" key="1">
    <citation type="submission" date="2015-08" db="EMBL/GenBank/DDBJ databases">
        <authorList>
            <person name="Varghese N."/>
        </authorList>
    </citation>
    <scope>NUCLEOTIDE SEQUENCE [LARGE SCALE GENOMIC DNA]</scope>
    <source>
        <strain evidence="12">DSM 23407</strain>
    </source>
</reference>
<dbReference type="Pfam" id="PF00155">
    <property type="entry name" value="Aminotran_1_2"/>
    <property type="match status" value="1"/>
</dbReference>
<sequence length="339" mass="36240">MKHGGDLFQAMATYGGAEEDWLDLSTGINPHAYPVPASLPASAWTRLPAHAAQESLLKAARAAYQVPAHLGLAAAPGTQVILPHLPALLPEGGVTIAGPTYSSHCDAWRAAGRNVQEVTDIFHAGAGSRIALIVSPNNPDGRWHEPEALLNLARDMQRRGGFLVVDEAFADVDPSRSLLPHLADEPVLVLRSFGKFFGLAGLRLGFLAGPQNVTDALARRLESWSVSGPALEVGTQALRDLDWQAAMRKTLGQEMAALEGVLRAAGLAIHGGTSLYVLTEHPGAARLHQALARHHIWVRAFDYAPSWLRFGLPGSPEGLARLRLALTETMASRKEATSC</sequence>
<dbReference type="PANTHER" id="PTHR42885:SF1">
    <property type="entry name" value="THREONINE-PHOSPHATE DECARBOXYLASE"/>
    <property type="match status" value="1"/>
</dbReference>
<protein>
    <recommendedName>
        <fullName evidence="4">threonine-phosphate decarboxylase</fullName>
        <ecNumber evidence="4">4.1.1.81</ecNumber>
    </recommendedName>
    <alternativeName>
        <fullName evidence="8">L-threonine-O-3-phosphate decarboxylase</fullName>
    </alternativeName>
</protein>
<comment type="pathway">
    <text evidence="3">Cofactor biosynthesis; adenosylcobalamin biosynthesis.</text>
</comment>
<evidence type="ECO:0000313" key="11">
    <source>
        <dbReference type="EMBL" id="CUA99882.1"/>
    </source>
</evidence>
<comment type="function">
    <text evidence="2">Decarboxylates L-threonine-O-3-phosphate to yield (R)-1-amino-2-propanol O-2-phosphate, the precursor for the linkage between the nucleotide loop and the corrin ring in cobalamin.</text>
</comment>
<accession>A0A0K6I980</accession>
<dbReference type="AlphaFoldDB" id="A0A0K6I980"/>
<dbReference type="OrthoDB" id="9799304at2"/>
<evidence type="ECO:0000256" key="5">
    <source>
        <dbReference type="ARBA" id="ARBA00022573"/>
    </source>
</evidence>
<feature type="domain" description="Aminotransferase class I/classII large" evidence="10">
    <location>
        <begin position="75"/>
        <end position="321"/>
    </location>
</feature>
<dbReference type="CDD" id="cd00609">
    <property type="entry name" value="AAT_like"/>
    <property type="match status" value="1"/>
</dbReference>
<keyword evidence="5" id="KW-0169">Cobalamin biosynthesis</keyword>
<evidence type="ECO:0000256" key="4">
    <source>
        <dbReference type="ARBA" id="ARBA00012285"/>
    </source>
</evidence>
<evidence type="ECO:0000256" key="6">
    <source>
        <dbReference type="ARBA" id="ARBA00022898"/>
    </source>
</evidence>
<comment type="catalytic activity">
    <reaction evidence="9">
        <text>O-phospho-L-threonine + H(+) = (R)-1-aminopropan-2-yl phosphate + CO2</text>
        <dbReference type="Rhea" id="RHEA:11492"/>
        <dbReference type="ChEBI" id="CHEBI:15378"/>
        <dbReference type="ChEBI" id="CHEBI:16526"/>
        <dbReference type="ChEBI" id="CHEBI:58563"/>
        <dbReference type="ChEBI" id="CHEBI:58675"/>
        <dbReference type="EC" id="4.1.1.81"/>
    </reaction>
</comment>
<dbReference type="NCBIfam" id="TIGR01140">
    <property type="entry name" value="L_thr_O3P_dcar"/>
    <property type="match status" value="1"/>
</dbReference>
<evidence type="ECO:0000256" key="9">
    <source>
        <dbReference type="ARBA" id="ARBA00048531"/>
    </source>
</evidence>
<dbReference type="InterPro" id="IPR015421">
    <property type="entry name" value="PyrdxlP-dep_Trfase_major"/>
</dbReference>
<dbReference type="RefSeq" id="WP_055456865.1">
    <property type="nucleotide sequence ID" value="NZ_CYHE01000015.1"/>
</dbReference>
<dbReference type="GO" id="GO:0009236">
    <property type="term" value="P:cobalamin biosynthetic process"/>
    <property type="evidence" value="ECO:0007669"/>
    <property type="project" value="UniProtKB-UniPathway"/>
</dbReference>
<keyword evidence="7" id="KW-0456">Lyase</keyword>
<keyword evidence="6" id="KW-0663">Pyridoxal phosphate</keyword>
<comment type="cofactor">
    <cofactor evidence="1">
        <name>pyridoxal 5'-phosphate</name>
        <dbReference type="ChEBI" id="CHEBI:597326"/>
    </cofactor>
</comment>
<dbReference type="InterPro" id="IPR015424">
    <property type="entry name" value="PyrdxlP-dep_Trfase"/>
</dbReference>
<dbReference type="InterPro" id="IPR005860">
    <property type="entry name" value="CobD"/>
</dbReference>
<dbReference type="PANTHER" id="PTHR42885">
    <property type="entry name" value="HISTIDINOL-PHOSPHATE AMINOTRANSFERASE-RELATED"/>
    <property type="match status" value="1"/>
</dbReference>
<dbReference type="UniPathway" id="UPA00148"/>
<dbReference type="EC" id="4.1.1.81" evidence="4"/>
<evidence type="ECO:0000256" key="2">
    <source>
        <dbReference type="ARBA" id="ARBA00003444"/>
    </source>
</evidence>
<gene>
    <name evidence="11" type="ORF">Ga0061067_11543</name>
</gene>
<name>A0A0K6I980_9HYPH</name>
<dbReference type="EMBL" id="CYHE01000015">
    <property type="protein sequence ID" value="CUA99882.1"/>
    <property type="molecule type" value="Genomic_DNA"/>
</dbReference>
<dbReference type="Proteomes" id="UP000183900">
    <property type="component" value="Unassembled WGS sequence"/>
</dbReference>
<evidence type="ECO:0000256" key="3">
    <source>
        <dbReference type="ARBA" id="ARBA00004953"/>
    </source>
</evidence>
<dbReference type="Gene3D" id="3.40.640.10">
    <property type="entry name" value="Type I PLP-dependent aspartate aminotransferase-like (Major domain)"/>
    <property type="match status" value="1"/>
</dbReference>
<evidence type="ECO:0000256" key="7">
    <source>
        <dbReference type="ARBA" id="ARBA00023239"/>
    </source>
</evidence>
<evidence type="ECO:0000256" key="1">
    <source>
        <dbReference type="ARBA" id="ARBA00001933"/>
    </source>
</evidence>